<comment type="caution">
    <text evidence="2">The sequence shown here is derived from an EMBL/GenBank/DDBJ whole genome shotgun (WGS) entry which is preliminary data.</text>
</comment>
<gene>
    <name evidence="2" type="ORF">GPECTOR_10g826</name>
</gene>
<keyword evidence="3" id="KW-1185">Reference proteome</keyword>
<organism evidence="2 3">
    <name type="scientific">Gonium pectorale</name>
    <name type="common">Green alga</name>
    <dbReference type="NCBI Taxonomy" id="33097"/>
    <lineage>
        <taxon>Eukaryota</taxon>
        <taxon>Viridiplantae</taxon>
        <taxon>Chlorophyta</taxon>
        <taxon>core chlorophytes</taxon>
        <taxon>Chlorophyceae</taxon>
        <taxon>CS clade</taxon>
        <taxon>Chlamydomonadales</taxon>
        <taxon>Volvocaceae</taxon>
        <taxon>Gonium</taxon>
    </lineage>
</organism>
<dbReference type="EMBL" id="LSYV01000011">
    <property type="protein sequence ID" value="KXZ52195.1"/>
    <property type="molecule type" value="Genomic_DNA"/>
</dbReference>
<dbReference type="Proteomes" id="UP000075714">
    <property type="component" value="Unassembled WGS sequence"/>
</dbReference>
<proteinExistence type="predicted"/>
<evidence type="ECO:0000313" key="2">
    <source>
        <dbReference type="EMBL" id="KXZ52195.1"/>
    </source>
</evidence>
<reference evidence="3" key="1">
    <citation type="journal article" date="2016" name="Nat. Commun.">
        <title>The Gonium pectorale genome demonstrates co-option of cell cycle regulation during the evolution of multicellularity.</title>
        <authorList>
            <person name="Hanschen E.R."/>
            <person name="Marriage T.N."/>
            <person name="Ferris P.J."/>
            <person name="Hamaji T."/>
            <person name="Toyoda A."/>
            <person name="Fujiyama A."/>
            <person name="Neme R."/>
            <person name="Noguchi H."/>
            <person name="Minakuchi Y."/>
            <person name="Suzuki M."/>
            <person name="Kawai-Toyooka H."/>
            <person name="Smith D.R."/>
            <person name="Sparks H."/>
            <person name="Anderson J."/>
            <person name="Bakaric R."/>
            <person name="Luria V."/>
            <person name="Karger A."/>
            <person name="Kirschner M.W."/>
            <person name="Durand P.M."/>
            <person name="Michod R.E."/>
            <person name="Nozaki H."/>
            <person name="Olson B.J."/>
        </authorList>
    </citation>
    <scope>NUCLEOTIDE SEQUENCE [LARGE SCALE GENOMIC DNA]</scope>
    <source>
        <strain evidence="3">NIES-2863</strain>
    </source>
</reference>
<sequence>MEIQAGKLLALVVFVGLSLLSYKYVHSGELAHFVLKIQANPVGSLHIFLLFHIAAVVFLFPAMLLQVT</sequence>
<name>A0A150GQT7_GONPE</name>
<keyword evidence="1" id="KW-0472">Membrane</keyword>
<keyword evidence="1" id="KW-1133">Transmembrane helix</keyword>
<evidence type="ECO:0000313" key="3">
    <source>
        <dbReference type="Proteomes" id="UP000075714"/>
    </source>
</evidence>
<dbReference type="OrthoDB" id="512996at2759"/>
<protein>
    <submittedName>
        <fullName evidence="2">Uncharacterized protein</fullName>
    </submittedName>
</protein>
<evidence type="ECO:0000256" key="1">
    <source>
        <dbReference type="SAM" id="Phobius"/>
    </source>
</evidence>
<dbReference type="AlphaFoldDB" id="A0A150GQT7"/>
<feature type="transmembrane region" description="Helical" evidence="1">
    <location>
        <begin position="43"/>
        <end position="65"/>
    </location>
</feature>
<accession>A0A150GQT7</accession>
<dbReference type="STRING" id="33097.A0A150GQT7"/>
<keyword evidence="1" id="KW-0812">Transmembrane</keyword>